<evidence type="ECO:0000313" key="1">
    <source>
        <dbReference type="EMBL" id="UNI73439.1"/>
    </source>
</evidence>
<organism evidence="1">
    <name type="scientific">Klebsiella phage KP12</name>
    <dbReference type="NCBI Taxonomy" id="2923374"/>
    <lineage>
        <taxon>Viruses</taxon>
        <taxon>Duplodnaviria</taxon>
        <taxon>Heunggongvirae</taxon>
        <taxon>Uroviricota</taxon>
        <taxon>Caudoviricetes</taxon>
        <taxon>Vequintavirinae</taxon>
    </lineage>
</organism>
<dbReference type="EMBL" id="OM835951">
    <property type="protein sequence ID" value="UNI73439.1"/>
    <property type="molecule type" value="Genomic_DNA"/>
</dbReference>
<proteinExistence type="predicted"/>
<name>A0A9E6Z0B8_9CAUD</name>
<protein>
    <submittedName>
        <fullName evidence="1">Uncharacterized protein</fullName>
    </submittedName>
</protein>
<gene>
    <name evidence="1" type="ORF">KP12_30</name>
</gene>
<sequence length="85" mass="9901">MEKYLEVEEDTEFYRGRAEVMESCCNPGMVLIQLWMTDKTNDDRDNAGIRLTRTQARQVANHLNNLADQLFFEEQESKKGANETI</sequence>
<accession>A0A9E6Z0B8</accession>
<reference evidence="1" key="1">
    <citation type="submission" date="2022-02" db="EMBL/GenBank/DDBJ databases">
        <authorList>
            <person name="Kim D."/>
            <person name="Kim Y."/>
            <person name="Lee S.-M."/>
            <person name="Kim H."/>
            <person name="Nong L.K."/>
        </authorList>
    </citation>
    <scope>NUCLEOTIDE SEQUENCE</scope>
</reference>